<dbReference type="KEGG" id="bbes:BESB_038070"/>
<accession>A0A2A9MHH6</accession>
<dbReference type="AlphaFoldDB" id="A0A2A9MHH6"/>
<evidence type="ECO:0000313" key="3">
    <source>
        <dbReference type="Proteomes" id="UP000224006"/>
    </source>
</evidence>
<name>A0A2A9MHH6_BESBE</name>
<feature type="compositionally biased region" description="Basic residues" evidence="1">
    <location>
        <begin position="242"/>
        <end position="254"/>
    </location>
</feature>
<dbReference type="OrthoDB" id="445277at2759"/>
<reference evidence="2 3" key="1">
    <citation type="submission" date="2017-09" db="EMBL/GenBank/DDBJ databases">
        <title>Genome sequencing of Besnoitia besnoiti strain Bb-Ger1.</title>
        <authorList>
            <person name="Schares G."/>
            <person name="Venepally P."/>
            <person name="Lorenzi H.A."/>
        </authorList>
    </citation>
    <scope>NUCLEOTIDE SEQUENCE [LARGE SCALE GENOMIC DNA]</scope>
    <source>
        <strain evidence="2 3">Bb-Ger1</strain>
    </source>
</reference>
<comment type="caution">
    <text evidence="2">The sequence shown here is derived from an EMBL/GenBank/DDBJ whole genome shotgun (WGS) entry which is preliminary data.</text>
</comment>
<feature type="compositionally biased region" description="Basic residues" evidence="1">
    <location>
        <begin position="44"/>
        <end position="56"/>
    </location>
</feature>
<feature type="compositionally biased region" description="Basic and acidic residues" evidence="1">
    <location>
        <begin position="280"/>
        <end position="289"/>
    </location>
</feature>
<dbReference type="Proteomes" id="UP000224006">
    <property type="component" value="Chromosome II"/>
</dbReference>
<feature type="compositionally biased region" description="Low complexity" evidence="1">
    <location>
        <begin position="201"/>
        <end position="210"/>
    </location>
</feature>
<keyword evidence="3" id="KW-1185">Reference proteome</keyword>
<proteinExistence type="predicted"/>
<dbReference type="EMBL" id="NWUJ01000002">
    <property type="protein sequence ID" value="PFH37349.1"/>
    <property type="molecule type" value="Genomic_DNA"/>
</dbReference>
<feature type="compositionally biased region" description="Basic and acidic residues" evidence="1">
    <location>
        <begin position="302"/>
        <end position="329"/>
    </location>
</feature>
<feature type="compositionally biased region" description="Low complexity" evidence="1">
    <location>
        <begin position="57"/>
        <end position="74"/>
    </location>
</feature>
<dbReference type="RefSeq" id="XP_029221358.1">
    <property type="nucleotide sequence ID" value="XM_029362393.1"/>
</dbReference>
<organism evidence="2 3">
    <name type="scientific">Besnoitia besnoiti</name>
    <name type="common">Apicomplexan protozoan</name>
    <dbReference type="NCBI Taxonomy" id="94643"/>
    <lineage>
        <taxon>Eukaryota</taxon>
        <taxon>Sar</taxon>
        <taxon>Alveolata</taxon>
        <taxon>Apicomplexa</taxon>
        <taxon>Conoidasida</taxon>
        <taxon>Coccidia</taxon>
        <taxon>Eucoccidiorida</taxon>
        <taxon>Eimeriorina</taxon>
        <taxon>Sarcocystidae</taxon>
        <taxon>Besnoitia</taxon>
    </lineage>
</organism>
<feature type="compositionally biased region" description="Low complexity" evidence="1">
    <location>
        <begin position="14"/>
        <end position="32"/>
    </location>
</feature>
<feature type="region of interest" description="Disordered" evidence="1">
    <location>
        <begin position="431"/>
        <end position="472"/>
    </location>
</feature>
<feature type="compositionally biased region" description="Basic and acidic residues" evidence="1">
    <location>
        <begin position="431"/>
        <end position="443"/>
    </location>
</feature>
<gene>
    <name evidence="2" type="ORF">BESB_038070</name>
</gene>
<dbReference type="VEuPathDB" id="ToxoDB:BESB_038070"/>
<evidence type="ECO:0000313" key="2">
    <source>
        <dbReference type="EMBL" id="PFH37349.1"/>
    </source>
</evidence>
<dbReference type="GeneID" id="40308788"/>
<feature type="region of interest" description="Disordered" evidence="1">
    <location>
        <begin position="1"/>
        <end position="344"/>
    </location>
</feature>
<sequence length="472" mass="53799">MESSEADDDPTPRQSPSRRASSSSSSSLAASSGEPQQPLYLRFLHTHLPSRARRRPSVFSSSSAFSSRSVSSDSGHSRPRVRPSGCSGRRRDAESDGDEADLLKERHARARGRSAIETGANAVDAAQTSRRKRMRDADGAEGRRRSADRSFSREARARENGRRRDSDEGDCRGSRDEERENERTKPRERRSPFTRRQKGESPSQLRSPPQRSRRSRSPLSLSSAVGSVYTVESDSAEDPRTAKKKRKERKKHRKKEDGHTHAKQRSPFLARESQQLWRKHFVESRSAEKSKRRSPPSGCGGRSEERGPHDRSCDGRSSEEKESRGRECPGDLPPRAPRNPLFAAYDRESYRELRRRQESCSSRRVAEGTRGELDLWCHDRFHARSPSPKRLRPPSVWDTRRGQWRSLAGGVYVPPRPEEIAELEKELARYKPSPREWRAEDRGAYGARKDRKNGDRRDASRSPVRRGSPVYE</sequence>
<protein>
    <submittedName>
        <fullName evidence="2">Uncharacterized protein</fullName>
    </submittedName>
</protein>
<evidence type="ECO:0000256" key="1">
    <source>
        <dbReference type="SAM" id="MobiDB-lite"/>
    </source>
</evidence>
<feature type="compositionally biased region" description="Basic and acidic residues" evidence="1">
    <location>
        <begin position="135"/>
        <end position="191"/>
    </location>
</feature>